<reference evidence="5" key="1">
    <citation type="submission" date="2016-11" db="UniProtKB">
        <authorList>
            <consortium name="WormBaseParasite"/>
        </authorList>
    </citation>
    <scope>IDENTIFICATION</scope>
</reference>
<evidence type="ECO:0000256" key="1">
    <source>
        <dbReference type="ARBA" id="ARBA00007285"/>
    </source>
</evidence>
<dbReference type="PANTHER" id="PTHR15382:SF8">
    <property type="entry name" value="CANOPY B"/>
    <property type="match status" value="1"/>
</dbReference>
<comment type="similarity">
    <text evidence="1">Belongs to the canopy family.</text>
</comment>
<proteinExistence type="inferred from homology"/>
<dbReference type="WBParaSite" id="Hba_16723">
    <property type="protein sequence ID" value="Hba_16723"/>
    <property type="gene ID" value="Hba_16723"/>
</dbReference>
<protein>
    <submittedName>
        <fullName evidence="5">DUF3456 domain-containing protein</fullName>
    </submittedName>
</protein>
<accession>A0A1I7XGW4</accession>
<organism evidence="4 5">
    <name type="scientific">Heterorhabditis bacteriophora</name>
    <name type="common">Entomopathogenic nematode worm</name>
    <dbReference type="NCBI Taxonomy" id="37862"/>
    <lineage>
        <taxon>Eukaryota</taxon>
        <taxon>Metazoa</taxon>
        <taxon>Ecdysozoa</taxon>
        <taxon>Nematoda</taxon>
        <taxon>Chromadorea</taxon>
        <taxon>Rhabditida</taxon>
        <taxon>Rhabditina</taxon>
        <taxon>Rhabditomorpha</taxon>
        <taxon>Strongyloidea</taxon>
        <taxon>Heterorhabditidae</taxon>
        <taxon>Heterorhabditis</taxon>
    </lineage>
</organism>
<name>A0A1I7XGW4_HETBA</name>
<dbReference type="PANTHER" id="PTHR15382">
    <property type="entry name" value="CTG4A-RELATED"/>
    <property type="match status" value="1"/>
</dbReference>
<dbReference type="InterPro" id="IPR021852">
    <property type="entry name" value="DUF3456"/>
</dbReference>
<sequence length="349" mass="40483">MTPFYFTPRFANDGLEIFGDLKLMVIVIYPPRQNCPKIFHTIQVRRPQWPVQSVHIIVLQLSHDVSTGVDGGIVFFGSAWLFQRRVFCQLLEIFTLLETARIRQGQIRNLLKINKYYSGSIIFVKGSDYMRIQVQSRIQLVMLWVTLLMSQNKSRIRFTKQSFHLFHVLFYVYILDGFMICLASDINRPSMCEVCALLAREMHSSVKGIHSKTEIAFIELTEGICSTMLSYKIHNDRTGLARFSKEESQTMKTLKQLKKRGVKVNLGVPYDMWDQPAAEVTYLKQLCEYIMSEYEDEIEQWFLGGSADPLEVEANGRDKVMRLSSESQTIVDEKYESEMKVQNAPWEPV</sequence>
<evidence type="ECO:0000259" key="3">
    <source>
        <dbReference type="Pfam" id="PF11938"/>
    </source>
</evidence>
<dbReference type="AlphaFoldDB" id="A0A1I7XGW4"/>
<dbReference type="Proteomes" id="UP000095283">
    <property type="component" value="Unplaced"/>
</dbReference>
<evidence type="ECO:0000313" key="5">
    <source>
        <dbReference type="WBParaSite" id="Hba_16723"/>
    </source>
</evidence>
<feature type="domain" description="DUF3456" evidence="3">
    <location>
        <begin position="212"/>
        <end position="308"/>
    </location>
</feature>
<keyword evidence="2" id="KW-0732">Signal</keyword>
<keyword evidence="4" id="KW-1185">Reference proteome</keyword>
<dbReference type="Pfam" id="PF11938">
    <property type="entry name" value="DUF3456"/>
    <property type="match status" value="1"/>
</dbReference>
<evidence type="ECO:0000313" key="4">
    <source>
        <dbReference type="Proteomes" id="UP000095283"/>
    </source>
</evidence>
<evidence type="ECO:0000256" key="2">
    <source>
        <dbReference type="ARBA" id="ARBA00022729"/>
    </source>
</evidence>